<dbReference type="Gene3D" id="3.40.190.10">
    <property type="entry name" value="Periplasmic binding protein-like II"/>
    <property type="match status" value="2"/>
</dbReference>
<dbReference type="Pfam" id="PF00497">
    <property type="entry name" value="SBP_bac_3"/>
    <property type="match status" value="1"/>
</dbReference>
<organism evidence="4 5">
    <name type="scientific">Alteromonas aquimaris</name>
    <dbReference type="NCBI Taxonomy" id="2998417"/>
    <lineage>
        <taxon>Bacteria</taxon>
        <taxon>Pseudomonadati</taxon>
        <taxon>Pseudomonadota</taxon>
        <taxon>Gammaproteobacteria</taxon>
        <taxon>Alteromonadales</taxon>
        <taxon>Alteromonadaceae</taxon>
        <taxon>Alteromonas/Salinimonas group</taxon>
        <taxon>Alteromonas</taxon>
    </lineage>
</organism>
<keyword evidence="5" id="KW-1185">Reference proteome</keyword>
<dbReference type="EMBL" id="JAPFRD010000010">
    <property type="protein sequence ID" value="MCW8108715.1"/>
    <property type="molecule type" value="Genomic_DNA"/>
</dbReference>
<dbReference type="RefSeq" id="WP_265617460.1">
    <property type="nucleotide sequence ID" value="NZ_JAPFRD010000010.1"/>
</dbReference>
<protein>
    <submittedName>
        <fullName evidence="4">Transporter substrate-binding domain-containing protein</fullName>
    </submittedName>
</protein>
<comment type="similarity">
    <text evidence="1">Belongs to the bacterial solute-binding protein 3 family.</text>
</comment>
<sequence>MKYGLISVILIFVSFSGHAEKEPLLIAVNLGPPWAYYDDNDYPTGIEVETIRAVFNEIGYSTRFVILPYNRLIKAFNEQKLDFASPAAFASDVGTRTIRYLPYHDVAITRKADAIKLDNYRDLRNKRIVAYQHALQVLGQEFEQAVSLSNYIELAERKVQVKLLAFERTDVVVGESRLLHYILNETHPELAVTTHPIFPVKHYGGIALEETVAHQFDEGVQRFIEDGKFDALLKKWDPALNQH</sequence>
<keyword evidence="2" id="KW-0732">Signal</keyword>
<evidence type="ECO:0000256" key="1">
    <source>
        <dbReference type="ARBA" id="ARBA00010333"/>
    </source>
</evidence>
<dbReference type="PANTHER" id="PTHR35936:SF25">
    <property type="entry name" value="ABC TRANSPORTER SUBSTRATE-BINDING PROTEIN"/>
    <property type="match status" value="1"/>
</dbReference>
<gene>
    <name evidence="4" type="ORF">OPS25_09420</name>
</gene>
<dbReference type="SUPFAM" id="SSF53850">
    <property type="entry name" value="Periplasmic binding protein-like II"/>
    <property type="match status" value="1"/>
</dbReference>
<comment type="caution">
    <text evidence="4">The sequence shown here is derived from an EMBL/GenBank/DDBJ whole genome shotgun (WGS) entry which is preliminary data.</text>
</comment>
<dbReference type="PANTHER" id="PTHR35936">
    <property type="entry name" value="MEMBRANE-BOUND LYTIC MUREIN TRANSGLYCOSYLASE F"/>
    <property type="match status" value="1"/>
</dbReference>
<dbReference type="InterPro" id="IPR001638">
    <property type="entry name" value="Solute-binding_3/MltF_N"/>
</dbReference>
<evidence type="ECO:0000313" key="5">
    <source>
        <dbReference type="Proteomes" id="UP001142810"/>
    </source>
</evidence>
<dbReference type="Proteomes" id="UP001142810">
    <property type="component" value="Unassembled WGS sequence"/>
</dbReference>
<accession>A0ABT3P7G6</accession>
<evidence type="ECO:0000313" key="4">
    <source>
        <dbReference type="EMBL" id="MCW8108715.1"/>
    </source>
</evidence>
<name>A0ABT3P7G6_9ALTE</name>
<reference evidence="4" key="1">
    <citation type="submission" date="2022-11" db="EMBL/GenBank/DDBJ databases">
        <title>Alteromonas sp. nov., isolated from sea water of the Qingdao.</title>
        <authorList>
            <person name="Wang Q."/>
        </authorList>
    </citation>
    <scope>NUCLEOTIDE SEQUENCE</scope>
    <source>
        <strain evidence="4">ASW11-7</strain>
    </source>
</reference>
<proteinExistence type="inferred from homology"/>
<evidence type="ECO:0000256" key="2">
    <source>
        <dbReference type="ARBA" id="ARBA00022729"/>
    </source>
</evidence>
<feature type="domain" description="Solute-binding protein family 3/N-terminal" evidence="3">
    <location>
        <begin position="28"/>
        <end position="236"/>
    </location>
</feature>
<evidence type="ECO:0000259" key="3">
    <source>
        <dbReference type="Pfam" id="PF00497"/>
    </source>
</evidence>